<sequence length="185" mass="20563">MGKLIYSMITSVDGYVCDEDGNFGWGVPDEESHRFIGERSKSVGTYLMGRRMYEVMSYWETAHELAGEPAVVHEFARVWQAADKVVYSTTLTGVTTGRTRLERTFEPEAVRKLKESDDRDITIEGPTLAAQAVKAGLVDEYQLIVAPALAGGGTPFFPQGVRAELELIEDRSFPNGMAFLRYAVK</sequence>
<dbReference type="Proteomes" id="UP000609879">
    <property type="component" value="Unassembled WGS sequence"/>
</dbReference>
<dbReference type="RefSeq" id="WP_203760366.1">
    <property type="nucleotide sequence ID" value="NZ_BAAABO010000025.1"/>
</dbReference>
<name>A0ABQ3XXE2_9ACTN</name>
<dbReference type="PANTHER" id="PTHR38011">
    <property type="entry name" value="DIHYDROFOLATE REDUCTASE FAMILY PROTEIN (AFU_ORTHOLOGUE AFUA_8G06820)"/>
    <property type="match status" value="1"/>
</dbReference>
<dbReference type="PANTHER" id="PTHR38011:SF11">
    <property type="entry name" value="2,5-DIAMINO-6-RIBOSYLAMINO-4(3H)-PYRIMIDINONE 5'-PHOSPHATE REDUCTASE"/>
    <property type="match status" value="1"/>
</dbReference>
<evidence type="ECO:0000259" key="1">
    <source>
        <dbReference type="Pfam" id="PF01872"/>
    </source>
</evidence>
<proteinExistence type="predicted"/>
<gene>
    <name evidence="2" type="ORF">Ade02nite_10620</name>
</gene>
<dbReference type="InterPro" id="IPR002734">
    <property type="entry name" value="RibDG_C"/>
</dbReference>
<dbReference type="InterPro" id="IPR050765">
    <property type="entry name" value="Riboflavin_Biosynth_HTPR"/>
</dbReference>
<evidence type="ECO:0000313" key="2">
    <source>
        <dbReference type="EMBL" id="GID72421.1"/>
    </source>
</evidence>
<dbReference type="SUPFAM" id="SSF53597">
    <property type="entry name" value="Dihydrofolate reductase-like"/>
    <property type="match status" value="1"/>
</dbReference>
<comment type="caution">
    <text evidence="2">The sequence shown here is derived from an EMBL/GenBank/DDBJ whole genome shotgun (WGS) entry which is preliminary data.</text>
</comment>
<accession>A0ABQ3XXE2</accession>
<dbReference type="Pfam" id="PF01872">
    <property type="entry name" value="RibD_C"/>
    <property type="match status" value="1"/>
</dbReference>
<feature type="domain" description="Bacterial bifunctional deaminase-reductase C-terminal" evidence="1">
    <location>
        <begin position="3"/>
        <end position="178"/>
    </location>
</feature>
<keyword evidence="3" id="KW-1185">Reference proteome</keyword>
<reference evidence="2 3" key="1">
    <citation type="submission" date="2021-01" db="EMBL/GenBank/DDBJ databases">
        <title>Whole genome shotgun sequence of Actinoplanes deccanensis NBRC 13994.</title>
        <authorList>
            <person name="Komaki H."/>
            <person name="Tamura T."/>
        </authorList>
    </citation>
    <scope>NUCLEOTIDE SEQUENCE [LARGE SCALE GENOMIC DNA]</scope>
    <source>
        <strain evidence="2 3">NBRC 13994</strain>
    </source>
</reference>
<dbReference type="Gene3D" id="3.40.430.10">
    <property type="entry name" value="Dihydrofolate Reductase, subunit A"/>
    <property type="match status" value="1"/>
</dbReference>
<protein>
    <submittedName>
        <fullName evidence="2">Deaminase</fullName>
    </submittedName>
</protein>
<dbReference type="InterPro" id="IPR024072">
    <property type="entry name" value="DHFR-like_dom_sf"/>
</dbReference>
<organism evidence="2 3">
    <name type="scientific">Paractinoplanes deccanensis</name>
    <dbReference type="NCBI Taxonomy" id="113561"/>
    <lineage>
        <taxon>Bacteria</taxon>
        <taxon>Bacillati</taxon>
        <taxon>Actinomycetota</taxon>
        <taxon>Actinomycetes</taxon>
        <taxon>Micromonosporales</taxon>
        <taxon>Micromonosporaceae</taxon>
        <taxon>Paractinoplanes</taxon>
    </lineage>
</organism>
<evidence type="ECO:0000313" key="3">
    <source>
        <dbReference type="Proteomes" id="UP000609879"/>
    </source>
</evidence>
<dbReference type="EMBL" id="BOMI01000014">
    <property type="protein sequence ID" value="GID72421.1"/>
    <property type="molecule type" value="Genomic_DNA"/>
</dbReference>